<dbReference type="GO" id="GO:0008663">
    <property type="term" value="F:2',3'-cyclic-nucleotide 2'-phosphodiesterase activity"/>
    <property type="evidence" value="ECO:0007669"/>
    <property type="project" value="TreeGrafter"/>
</dbReference>
<dbReference type="PANTHER" id="PTHR16509:SF1">
    <property type="entry name" value="MANGANESE-DEPENDENT ADP-RIBOSE_CDP-ALCOHOL DIPHOSPHATASE"/>
    <property type="match status" value="1"/>
</dbReference>
<dbReference type="AlphaFoldDB" id="T0QEZ0"/>
<reference evidence="2 3" key="1">
    <citation type="submission" date="2012-04" db="EMBL/GenBank/DDBJ databases">
        <title>The Genome Sequence of Saprolegnia declina VS20.</title>
        <authorList>
            <consortium name="The Broad Institute Genome Sequencing Platform"/>
            <person name="Russ C."/>
            <person name="Nusbaum C."/>
            <person name="Tyler B."/>
            <person name="van West P."/>
            <person name="Dieguez-Uribeondo J."/>
            <person name="de Bruijn I."/>
            <person name="Tripathy S."/>
            <person name="Jiang R."/>
            <person name="Young S.K."/>
            <person name="Zeng Q."/>
            <person name="Gargeya S."/>
            <person name="Fitzgerald M."/>
            <person name="Haas B."/>
            <person name="Abouelleil A."/>
            <person name="Alvarado L."/>
            <person name="Arachchi H.M."/>
            <person name="Berlin A."/>
            <person name="Chapman S.B."/>
            <person name="Goldberg J."/>
            <person name="Griggs A."/>
            <person name="Gujja S."/>
            <person name="Hansen M."/>
            <person name="Howarth C."/>
            <person name="Imamovic A."/>
            <person name="Larimer J."/>
            <person name="McCowen C."/>
            <person name="Montmayeur A."/>
            <person name="Murphy C."/>
            <person name="Neiman D."/>
            <person name="Pearson M."/>
            <person name="Priest M."/>
            <person name="Roberts A."/>
            <person name="Saif S."/>
            <person name="Shea T."/>
            <person name="Sisk P."/>
            <person name="Sykes S."/>
            <person name="Wortman J."/>
            <person name="Nusbaum C."/>
            <person name="Birren B."/>
        </authorList>
    </citation>
    <scope>NUCLEOTIDE SEQUENCE [LARGE SCALE GENOMIC DNA]</scope>
    <source>
        <strain evidence="2 3">VS20</strain>
    </source>
</reference>
<dbReference type="EMBL" id="JH767165">
    <property type="protein sequence ID" value="EQC32165.1"/>
    <property type="molecule type" value="Genomic_DNA"/>
</dbReference>
<dbReference type="PANTHER" id="PTHR16509">
    <property type="match status" value="1"/>
</dbReference>
<dbReference type="RefSeq" id="XP_008614567.1">
    <property type="nucleotide sequence ID" value="XM_008616345.1"/>
</dbReference>
<sequence>MTEPLASFGAIADVQHADVDDAWNYTKTSKRYYRDARRHLEAAVDAWLLEATTCPLRFVVNLGDLLDGKNVALGQSQSALALLRGTLERFQDRVGPVHHCIGNHELYNFTRDEYLRLLVHRTSSPHALVSSLPPPATTVAYYSFTIPDAPTYVFAVLDPYDNSVLGSPPGSAEHSACKEFLRQRNPNADLNSSDNLDGPARRFVEYNGGVASRQLQWLDALLAAADAQSQHVVLFSHVPLHPDSCHPACLLWNYDELLGLLHAHASVKAVLSGHCHENGYTRDASGVHYVVFQAALEARENAYATIDLFPSMLRIRGVGQVPSRDLALS</sequence>
<feature type="domain" description="Calcineurin-like phosphoesterase" evidence="1">
    <location>
        <begin position="57"/>
        <end position="277"/>
    </location>
</feature>
<dbReference type="Proteomes" id="UP000030762">
    <property type="component" value="Unassembled WGS sequence"/>
</dbReference>
<dbReference type="Pfam" id="PF00149">
    <property type="entry name" value="Metallophos"/>
    <property type="match status" value="1"/>
</dbReference>
<name>T0QEZ0_SAPDV</name>
<evidence type="ECO:0000259" key="1">
    <source>
        <dbReference type="Pfam" id="PF00149"/>
    </source>
</evidence>
<evidence type="ECO:0000313" key="2">
    <source>
        <dbReference type="EMBL" id="EQC32165.1"/>
    </source>
</evidence>
<dbReference type="OrthoDB" id="9675250at2759"/>
<dbReference type="SUPFAM" id="SSF56300">
    <property type="entry name" value="Metallo-dependent phosphatases"/>
    <property type="match status" value="1"/>
</dbReference>
<dbReference type="GeneID" id="19951086"/>
<organism evidence="2 3">
    <name type="scientific">Saprolegnia diclina (strain VS20)</name>
    <dbReference type="NCBI Taxonomy" id="1156394"/>
    <lineage>
        <taxon>Eukaryota</taxon>
        <taxon>Sar</taxon>
        <taxon>Stramenopiles</taxon>
        <taxon>Oomycota</taxon>
        <taxon>Saprolegniomycetes</taxon>
        <taxon>Saprolegniales</taxon>
        <taxon>Saprolegniaceae</taxon>
        <taxon>Saprolegnia</taxon>
    </lineage>
</organism>
<dbReference type="GO" id="GO:0030145">
    <property type="term" value="F:manganese ion binding"/>
    <property type="evidence" value="ECO:0007669"/>
    <property type="project" value="TreeGrafter"/>
</dbReference>
<dbReference type="Gene3D" id="3.60.21.10">
    <property type="match status" value="1"/>
</dbReference>
<dbReference type="eggNOG" id="ENOG502QUQW">
    <property type="taxonomic scope" value="Eukaryota"/>
</dbReference>
<protein>
    <recommendedName>
        <fullName evidence="1">Calcineurin-like phosphoesterase domain-containing protein</fullName>
    </recommendedName>
</protein>
<keyword evidence="3" id="KW-1185">Reference proteome</keyword>
<gene>
    <name evidence="2" type="ORF">SDRG_10359</name>
</gene>
<accession>T0QEZ0</accession>
<proteinExistence type="predicted"/>
<dbReference type="InterPro" id="IPR004843">
    <property type="entry name" value="Calcineurin-like_PHP"/>
</dbReference>
<dbReference type="GO" id="GO:0047734">
    <property type="term" value="F:CDP-glycerol diphosphatase activity"/>
    <property type="evidence" value="ECO:0007669"/>
    <property type="project" value="TreeGrafter"/>
</dbReference>
<dbReference type="InParanoid" id="T0QEZ0"/>
<dbReference type="GO" id="GO:0047631">
    <property type="term" value="F:ADP-ribose diphosphatase activity"/>
    <property type="evidence" value="ECO:0007669"/>
    <property type="project" value="TreeGrafter"/>
</dbReference>
<dbReference type="VEuPathDB" id="FungiDB:SDRG_10359"/>
<evidence type="ECO:0000313" key="3">
    <source>
        <dbReference type="Proteomes" id="UP000030762"/>
    </source>
</evidence>
<dbReference type="OMA" id="GHNHAGN"/>
<dbReference type="InterPro" id="IPR029052">
    <property type="entry name" value="Metallo-depent_PP-like"/>
</dbReference>
<dbReference type="STRING" id="1156394.T0QEZ0"/>